<dbReference type="GO" id="GO:0004175">
    <property type="term" value="F:endopeptidase activity"/>
    <property type="evidence" value="ECO:0007669"/>
    <property type="project" value="UniProtKB-ARBA"/>
</dbReference>
<dbReference type="PANTHER" id="PTHR36435">
    <property type="entry name" value="SLR1288 PROTEIN"/>
    <property type="match status" value="1"/>
</dbReference>
<dbReference type="InterPro" id="IPR003675">
    <property type="entry name" value="Rce1/LyrA-like_dom"/>
</dbReference>
<evidence type="ECO:0000259" key="2">
    <source>
        <dbReference type="Pfam" id="PF02517"/>
    </source>
</evidence>
<keyword evidence="1" id="KW-0812">Transmembrane</keyword>
<sequence>MDSKYVDVGDFETRLRAAGHSIGIVMAAFLVGGFVLSTVGVLLLAPFVDIRLPDGGLTPLANAVGMAWQFIGFILVAVAYLYRYEAWSLIGVRLPTLRDLGYVVGGFLALLVLNVILSVVISVIGVDIAQNAAVGLGQENPELFLYLIPINLLLVGPGEELLFRGVVQRLFKRAYGVVPAILIASAFFGVAHFVATLGQGASGIATYLAVAAVLGVVLGTVYELTNNIVVPAVIHGVWNAMQFATQWYVATNDVPEQVLVVLAPF</sequence>
<feature type="transmembrane region" description="Helical" evidence="1">
    <location>
        <begin position="21"/>
        <end position="48"/>
    </location>
</feature>
<evidence type="ECO:0000313" key="4">
    <source>
        <dbReference type="Proteomes" id="UP000663525"/>
    </source>
</evidence>
<feature type="transmembrane region" description="Helical" evidence="1">
    <location>
        <begin position="201"/>
        <end position="222"/>
    </location>
</feature>
<dbReference type="GO" id="GO:0006508">
    <property type="term" value="P:proteolysis"/>
    <property type="evidence" value="ECO:0007669"/>
    <property type="project" value="UniProtKB-KW"/>
</dbReference>
<feature type="transmembrane region" description="Helical" evidence="1">
    <location>
        <begin position="144"/>
        <end position="163"/>
    </location>
</feature>
<dbReference type="GO" id="GO:0080120">
    <property type="term" value="P:CAAX-box protein maturation"/>
    <property type="evidence" value="ECO:0007669"/>
    <property type="project" value="UniProtKB-ARBA"/>
</dbReference>
<name>A0A897N4F8_9EURY</name>
<protein>
    <submittedName>
        <fullName evidence="3">Metal-dependent membrane protease, CAAX family</fullName>
    </submittedName>
</protein>
<keyword evidence="3" id="KW-0645">Protease</keyword>
<gene>
    <name evidence="3" type="ORF">HSR121_0866</name>
</gene>
<keyword evidence="1" id="KW-0472">Membrane</keyword>
<feature type="transmembrane region" description="Helical" evidence="1">
    <location>
        <begin position="102"/>
        <end position="124"/>
    </location>
</feature>
<dbReference type="InterPro" id="IPR052710">
    <property type="entry name" value="CAAX_protease"/>
</dbReference>
<reference evidence="3" key="1">
    <citation type="submission" date="2020-11" db="EMBL/GenBank/DDBJ databases">
        <title>Carbohydrate-dependent, anaerobic sulfur respiration: A novel catabolism in halophilic archaea.</title>
        <authorList>
            <person name="Sorokin D.Y."/>
            <person name="Messina E."/>
            <person name="Smedile F."/>
            <person name="La Cono V."/>
            <person name="Hallsworth J.E."/>
            <person name="Yakimov M.M."/>
        </authorList>
    </citation>
    <scope>NUCLEOTIDE SEQUENCE</scope>
    <source>
        <strain evidence="3">HSR12-1</strain>
    </source>
</reference>
<dbReference type="Pfam" id="PF02517">
    <property type="entry name" value="Rce1-like"/>
    <property type="match status" value="1"/>
</dbReference>
<dbReference type="GeneID" id="68854497"/>
<accession>A0A897N4F8</accession>
<feature type="domain" description="CAAX prenyl protease 2/Lysostaphin resistance protein A-like" evidence="2">
    <location>
        <begin position="143"/>
        <end position="241"/>
    </location>
</feature>
<evidence type="ECO:0000256" key="1">
    <source>
        <dbReference type="SAM" id="Phobius"/>
    </source>
</evidence>
<dbReference type="AlphaFoldDB" id="A0A897N4F8"/>
<evidence type="ECO:0000313" key="3">
    <source>
        <dbReference type="EMBL" id="QSG05216.1"/>
    </source>
</evidence>
<dbReference type="RefSeq" id="WP_229114944.1">
    <property type="nucleotide sequence ID" value="NZ_CP064787.1"/>
</dbReference>
<keyword evidence="1" id="KW-1133">Transmembrane helix</keyword>
<dbReference type="PANTHER" id="PTHR36435:SF1">
    <property type="entry name" value="CAAX AMINO TERMINAL PROTEASE FAMILY PROTEIN"/>
    <property type="match status" value="1"/>
</dbReference>
<organism evidence="3 4">
    <name type="scientific">Halapricum desulfuricans</name>
    <dbReference type="NCBI Taxonomy" id="2841257"/>
    <lineage>
        <taxon>Archaea</taxon>
        <taxon>Methanobacteriati</taxon>
        <taxon>Methanobacteriota</taxon>
        <taxon>Stenosarchaea group</taxon>
        <taxon>Halobacteria</taxon>
        <taxon>Halobacteriales</taxon>
        <taxon>Haloarculaceae</taxon>
        <taxon>Halapricum</taxon>
    </lineage>
</organism>
<feature type="transmembrane region" description="Helical" evidence="1">
    <location>
        <begin position="60"/>
        <end position="82"/>
    </location>
</feature>
<feature type="transmembrane region" description="Helical" evidence="1">
    <location>
        <begin position="175"/>
        <end position="195"/>
    </location>
</feature>
<dbReference type="EMBL" id="CP064787">
    <property type="protein sequence ID" value="QSG05216.1"/>
    <property type="molecule type" value="Genomic_DNA"/>
</dbReference>
<keyword evidence="3" id="KW-0378">Hydrolase</keyword>
<proteinExistence type="predicted"/>
<dbReference type="Proteomes" id="UP000663525">
    <property type="component" value="Chromosome"/>
</dbReference>